<dbReference type="EMBL" id="BGPR01026124">
    <property type="protein sequence ID" value="GBN95592.1"/>
    <property type="molecule type" value="Genomic_DNA"/>
</dbReference>
<keyword evidence="2" id="KW-1185">Reference proteome</keyword>
<gene>
    <name evidence="1" type="ORF">AVEN_229813_1</name>
</gene>
<organism evidence="1 2">
    <name type="scientific">Araneus ventricosus</name>
    <name type="common">Orbweaver spider</name>
    <name type="synonym">Epeira ventricosa</name>
    <dbReference type="NCBI Taxonomy" id="182803"/>
    <lineage>
        <taxon>Eukaryota</taxon>
        <taxon>Metazoa</taxon>
        <taxon>Ecdysozoa</taxon>
        <taxon>Arthropoda</taxon>
        <taxon>Chelicerata</taxon>
        <taxon>Arachnida</taxon>
        <taxon>Araneae</taxon>
        <taxon>Araneomorphae</taxon>
        <taxon>Entelegynae</taxon>
        <taxon>Araneoidea</taxon>
        <taxon>Araneidae</taxon>
        <taxon>Araneus</taxon>
    </lineage>
</organism>
<protein>
    <submittedName>
        <fullName evidence="1">Uncharacterized protein</fullName>
    </submittedName>
</protein>
<evidence type="ECO:0000313" key="1">
    <source>
        <dbReference type="EMBL" id="GBN95592.1"/>
    </source>
</evidence>
<evidence type="ECO:0000313" key="2">
    <source>
        <dbReference type="Proteomes" id="UP000499080"/>
    </source>
</evidence>
<dbReference type="AlphaFoldDB" id="A0A4Y2T4Q5"/>
<sequence>MENDPSCFVIILEYSMMERFDPSARHNLECYLNGASWKNLIPELIHIWREHGTGKFIPPSASCEVPSGKFDPPARHILSKHPWKFESCSRQFWSVSRKI</sequence>
<dbReference type="Proteomes" id="UP000499080">
    <property type="component" value="Unassembled WGS sequence"/>
</dbReference>
<proteinExistence type="predicted"/>
<accession>A0A4Y2T4Q5</accession>
<comment type="caution">
    <text evidence="1">The sequence shown here is derived from an EMBL/GenBank/DDBJ whole genome shotgun (WGS) entry which is preliminary data.</text>
</comment>
<name>A0A4Y2T4Q5_ARAVE</name>
<reference evidence="1 2" key="1">
    <citation type="journal article" date="2019" name="Sci. Rep.">
        <title>Orb-weaving spider Araneus ventricosus genome elucidates the spidroin gene catalogue.</title>
        <authorList>
            <person name="Kono N."/>
            <person name="Nakamura H."/>
            <person name="Ohtoshi R."/>
            <person name="Moran D.A.P."/>
            <person name="Shinohara A."/>
            <person name="Yoshida Y."/>
            <person name="Fujiwara M."/>
            <person name="Mori M."/>
            <person name="Tomita M."/>
            <person name="Arakawa K."/>
        </authorList>
    </citation>
    <scope>NUCLEOTIDE SEQUENCE [LARGE SCALE GENOMIC DNA]</scope>
</reference>